<evidence type="ECO:0000256" key="1">
    <source>
        <dbReference type="SAM" id="SignalP"/>
    </source>
</evidence>
<dbReference type="Proteomes" id="UP000807306">
    <property type="component" value="Unassembled WGS sequence"/>
</dbReference>
<keyword evidence="3" id="KW-1185">Reference proteome</keyword>
<evidence type="ECO:0000313" key="3">
    <source>
        <dbReference type="Proteomes" id="UP000807306"/>
    </source>
</evidence>
<protein>
    <recommendedName>
        <fullName evidence="4">Sodefrin-like factor</fullName>
    </recommendedName>
</protein>
<comment type="caution">
    <text evidence="2">The sequence shown here is derived from an EMBL/GenBank/DDBJ whole genome shotgun (WGS) entry which is preliminary data.</text>
</comment>
<feature type="chain" id="PRO_5040456490" description="Sodefrin-like factor" evidence="1">
    <location>
        <begin position="19"/>
        <end position="118"/>
    </location>
</feature>
<accession>A0A9P6JTP4</accession>
<evidence type="ECO:0000313" key="2">
    <source>
        <dbReference type="EMBL" id="KAF9532621.1"/>
    </source>
</evidence>
<reference evidence="2" key="1">
    <citation type="submission" date="2020-11" db="EMBL/GenBank/DDBJ databases">
        <authorList>
            <consortium name="DOE Joint Genome Institute"/>
            <person name="Ahrendt S."/>
            <person name="Riley R."/>
            <person name="Andreopoulos W."/>
            <person name="Labutti K."/>
            <person name="Pangilinan J."/>
            <person name="Ruiz-Duenas F.J."/>
            <person name="Barrasa J.M."/>
            <person name="Sanchez-Garcia M."/>
            <person name="Camarero S."/>
            <person name="Miyauchi S."/>
            <person name="Serrano A."/>
            <person name="Linde D."/>
            <person name="Babiker R."/>
            <person name="Drula E."/>
            <person name="Ayuso-Fernandez I."/>
            <person name="Pacheco R."/>
            <person name="Padilla G."/>
            <person name="Ferreira P."/>
            <person name="Barriuso J."/>
            <person name="Kellner H."/>
            <person name="Castanera R."/>
            <person name="Alfaro M."/>
            <person name="Ramirez L."/>
            <person name="Pisabarro A.G."/>
            <person name="Kuo A."/>
            <person name="Tritt A."/>
            <person name="Lipzen A."/>
            <person name="He G."/>
            <person name="Yan M."/>
            <person name="Ng V."/>
            <person name="Cullen D."/>
            <person name="Martin F."/>
            <person name="Rosso M.-N."/>
            <person name="Henrissat B."/>
            <person name="Hibbett D."/>
            <person name="Martinez A.T."/>
            <person name="Grigoriev I.V."/>
        </authorList>
    </citation>
    <scope>NUCLEOTIDE SEQUENCE</scope>
    <source>
        <strain evidence="2">CBS 506.95</strain>
    </source>
</reference>
<dbReference type="EMBL" id="MU157831">
    <property type="protein sequence ID" value="KAF9532621.1"/>
    <property type="molecule type" value="Genomic_DNA"/>
</dbReference>
<evidence type="ECO:0008006" key="4">
    <source>
        <dbReference type="Google" id="ProtNLM"/>
    </source>
</evidence>
<dbReference type="AlphaFoldDB" id="A0A9P6JTP4"/>
<feature type="signal peptide" evidence="1">
    <location>
        <begin position="1"/>
        <end position="18"/>
    </location>
</feature>
<organism evidence="2 3">
    <name type="scientific">Crepidotus variabilis</name>
    <dbReference type="NCBI Taxonomy" id="179855"/>
    <lineage>
        <taxon>Eukaryota</taxon>
        <taxon>Fungi</taxon>
        <taxon>Dikarya</taxon>
        <taxon>Basidiomycota</taxon>
        <taxon>Agaricomycotina</taxon>
        <taxon>Agaricomycetes</taxon>
        <taxon>Agaricomycetidae</taxon>
        <taxon>Agaricales</taxon>
        <taxon>Agaricineae</taxon>
        <taxon>Crepidotaceae</taxon>
        <taxon>Crepidotus</taxon>
    </lineage>
</organism>
<name>A0A9P6JTP4_9AGAR</name>
<keyword evidence="1" id="KW-0732">Signal</keyword>
<proteinExistence type="predicted"/>
<sequence>MRFQIISILVAFPVLIQAVGPVCDFRLCTGTNGSGTCQTFTGGDTSNFCIALPSGVGGSLTWKSGKALQDNPVIQPSHISLYTGTACAGGESDFIDIHGFRNFPSGEVLKMAYCGSIA</sequence>
<gene>
    <name evidence="2" type="ORF">CPB83DRAFT_847084</name>
</gene>